<proteinExistence type="predicted"/>
<dbReference type="EMBL" id="GBRH01200152">
    <property type="protein sequence ID" value="JAD97743.1"/>
    <property type="molecule type" value="Transcribed_RNA"/>
</dbReference>
<accession>A0A0A9EFG1</accession>
<evidence type="ECO:0000313" key="2">
    <source>
        <dbReference type="EMBL" id="JAD97743.1"/>
    </source>
</evidence>
<dbReference type="AlphaFoldDB" id="A0A0A9EFG1"/>
<feature type="region of interest" description="Disordered" evidence="1">
    <location>
        <begin position="56"/>
        <end position="75"/>
    </location>
</feature>
<feature type="compositionally biased region" description="Low complexity" evidence="1">
    <location>
        <begin position="56"/>
        <end position="68"/>
    </location>
</feature>
<feature type="region of interest" description="Disordered" evidence="1">
    <location>
        <begin position="90"/>
        <end position="159"/>
    </location>
</feature>
<organism evidence="2">
    <name type="scientific">Arundo donax</name>
    <name type="common">Giant reed</name>
    <name type="synonym">Donax arundinaceus</name>
    <dbReference type="NCBI Taxonomy" id="35708"/>
    <lineage>
        <taxon>Eukaryota</taxon>
        <taxon>Viridiplantae</taxon>
        <taxon>Streptophyta</taxon>
        <taxon>Embryophyta</taxon>
        <taxon>Tracheophyta</taxon>
        <taxon>Spermatophyta</taxon>
        <taxon>Magnoliopsida</taxon>
        <taxon>Liliopsida</taxon>
        <taxon>Poales</taxon>
        <taxon>Poaceae</taxon>
        <taxon>PACMAD clade</taxon>
        <taxon>Arundinoideae</taxon>
        <taxon>Arundineae</taxon>
        <taxon>Arundo</taxon>
    </lineage>
</organism>
<feature type="compositionally biased region" description="Pro residues" evidence="1">
    <location>
        <begin position="131"/>
        <end position="159"/>
    </location>
</feature>
<reference evidence="2" key="1">
    <citation type="submission" date="2014-09" db="EMBL/GenBank/DDBJ databases">
        <authorList>
            <person name="Magalhaes I.L.F."/>
            <person name="Oliveira U."/>
            <person name="Santos F.R."/>
            <person name="Vidigal T.H.D.A."/>
            <person name="Brescovit A.D."/>
            <person name="Santos A.J."/>
        </authorList>
    </citation>
    <scope>NUCLEOTIDE SEQUENCE</scope>
    <source>
        <tissue evidence="2">Shoot tissue taken approximately 20 cm above the soil surface</tissue>
    </source>
</reference>
<protein>
    <submittedName>
        <fullName evidence="2">Uncharacterized protein</fullName>
    </submittedName>
</protein>
<evidence type="ECO:0000256" key="1">
    <source>
        <dbReference type="SAM" id="MobiDB-lite"/>
    </source>
</evidence>
<name>A0A0A9EFG1_ARUDO</name>
<sequence length="159" mass="16692">MNYMLFQCALRTSQCINQTTIAYAARMEGSKASMLPSYRNPKLEDAQMKESWGHIGSCISPSSRPSRGGCSGEFREDRWGRAGEACLPLLEGSAAPPPATGPDACPETAAAAALPLPEPGPEPAVAAAPRGPDPVPPRAFLPCAPVPPLSRPPSPLLMQ</sequence>
<reference evidence="2" key="2">
    <citation type="journal article" date="2015" name="Data Brief">
        <title>Shoot transcriptome of the giant reed, Arundo donax.</title>
        <authorList>
            <person name="Barrero R.A."/>
            <person name="Guerrero F.D."/>
            <person name="Moolhuijzen P."/>
            <person name="Goolsby J.A."/>
            <person name="Tidwell J."/>
            <person name="Bellgard S.E."/>
            <person name="Bellgard M.I."/>
        </authorList>
    </citation>
    <scope>NUCLEOTIDE SEQUENCE</scope>
    <source>
        <tissue evidence="2">Shoot tissue taken approximately 20 cm above the soil surface</tissue>
    </source>
</reference>
<feature type="compositionally biased region" description="Low complexity" evidence="1">
    <location>
        <begin position="101"/>
        <end position="115"/>
    </location>
</feature>